<dbReference type="GO" id="GO:0016491">
    <property type="term" value="F:oxidoreductase activity"/>
    <property type="evidence" value="ECO:0007669"/>
    <property type="project" value="UniProtKB-KW"/>
</dbReference>
<evidence type="ECO:0000256" key="3">
    <source>
        <dbReference type="ARBA" id="ARBA00023002"/>
    </source>
</evidence>
<keyword evidence="2" id="KW-0274">FAD</keyword>
<dbReference type="InterPro" id="IPR051104">
    <property type="entry name" value="FAD_monoxygenase"/>
</dbReference>
<dbReference type="Gene3D" id="3.50.50.60">
    <property type="entry name" value="FAD/NAD(P)-binding domain"/>
    <property type="match status" value="1"/>
</dbReference>
<protein>
    <recommendedName>
        <fullName evidence="6">FAD-binding domain-containing protein</fullName>
    </recommendedName>
</protein>
<evidence type="ECO:0000313" key="4">
    <source>
        <dbReference type="EMBL" id="THH08428.1"/>
    </source>
</evidence>
<evidence type="ECO:0000256" key="1">
    <source>
        <dbReference type="ARBA" id="ARBA00022630"/>
    </source>
</evidence>
<evidence type="ECO:0000313" key="5">
    <source>
        <dbReference type="Proteomes" id="UP000308199"/>
    </source>
</evidence>
<keyword evidence="5" id="KW-1185">Reference proteome</keyword>
<dbReference type="AlphaFoldDB" id="A0A4S4LBS4"/>
<dbReference type="InterPro" id="IPR036188">
    <property type="entry name" value="FAD/NAD-bd_sf"/>
</dbReference>
<accession>A0A4S4LBS4</accession>
<proteinExistence type="predicted"/>
<dbReference type="OrthoDB" id="417877at2759"/>
<keyword evidence="1" id="KW-0285">Flavoprotein</keyword>
<dbReference type="PANTHER" id="PTHR46720:SF3">
    <property type="entry name" value="FAD-BINDING DOMAIN-CONTAINING PROTEIN-RELATED"/>
    <property type="match status" value="1"/>
</dbReference>
<dbReference type="EMBL" id="SGPK01000100">
    <property type="protein sequence ID" value="THH08428.1"/>
    <property type="molecule type" value="Genomic_DNA"/>
</dbReference>
<dbReference type="PANTHER" id="PTHR46720">
    <property type="entry name" value="HYDROXYLASE, PUTATIVE (AFU_ORTHOLOGUE AFUA_3G01460)-RELATED"/>
    <property type="match status" value="1"/>
</dbReference>
<dbReference type="Proteomes" id="UP000308199">
    <property type="component" value="Unassembled WGS sequence"/>
</dbReference>
<organism evidence="4 5">
    <name type="scientific">Phellinidium pouzarii</name>
    <dbReference type="NCBI Taxonomy" id="167371"/>
    <lineage>
        <taxon>Eukaryota</taxon>
        <taxon>Fungi</taxon>
        <taxon>Dikarya</taxon>
        <taxon>Basidiomycota</taxon>
        <taxon>Agaricomycotina</taxon>
        <taxon>Agaricomycetes</taxon>
        <taxon>Hymenochaetales</taxon>
        <taxon>Hymenochaetaceae</taxon>
        <taxon>Phellinidium</taxon>
    </lineage>
</organism>
<name>A0A4S4LBS4_9AGAM</name>
<keyword evidence="3" id="KW-0560">Oxidoreductase</keyword>
<gene>
    <name evidence="4" type="ORF">EW145_g2715</name>
</gene>
<sequence length="114" mass="12126">MDSLVGALLLHRVDFINILIARLDSEITTVHFSKRLVSYILPPKSSPTAPITLAFKDGTTSTCDVLIAADGIHSATRHTMLGLAAIDAEAPCTAGELHLRHSPRASGAQNVGRK</sequence>
<evidence type="ECO:0000256" key="2">
    <source>
        <dbReference type="ARBA" id="ARBA00022827"/>
    </source>
</evidence>
<dbReference type="SUPFAM" id="SSF51905">
    <property type="entry name" value="FAD/NAD(P)-binding domain"/>
    <property type="match status" value="1"/>
</dbReference>
<evidence type="ECO:0008006" key="6">
    <source>
        <dbReference type="Google" id="ProtNLM"/>
    </source>
</evidence>
<reference evidence="4 5" key="1">
    <citation type="submission" date="2019-02" db="EMBL/GenBank/DDBJ databases">
        <title>Genome sequencing of the rare red list fungi Phellinidium pouzarii.</title>
        <authorList>
            <person name="Buettner E."/>
            <person name="Kellner H."/>
        </authorList>
    </citation>
    <scope>NUCLEOTIDE SEQUENCE [LARGE SCALE GENOMIC DNA]</scope>
    <source>
        <strain evidence="4 5">DSM 108285</strain>
    </source>
</reference>
<dbReference type="GO" id="GO:0044550">
    <property type="term" value="P:secondary metabolite biosynthetic process"/>
    <property type="evidence" value="ECO:0007669"/>
    <property type="project" value="TreeGrafter"/>
</dbReference>
<comment type="caution">
    <text evidence="4">The sequence shown here is derived from an EMBL/GenBank/DDBJ whole genome shotgun (WGS) entry which is preliminary data.</text>
</comment>